<dbReference type="EMBL" id="CAMGZC010000168">
    <property type="protein sequence ID" value="CAI0644444.1"/>
    <property type="molecule type" value="Genomic_DNA"/>
</dbReference>
<evidence type="ECO:0000259" key="1">
    <source>
        <dbReference type="Pfam" id="PF06985"/>
    </source>
</evidence>
<keyword evidence="3" id="KW-1185">Reference proteome</keyword>
<accession>A0A9W4W9T2</accession>
<dbReference type="AlphaFoldDB" id="A0A9W4W9T2"/>
<dbReference type="Proteomes" id="UP001152533">
    <property type="component" value="Unassembled WGS sequence"/>
</dbReference>
<comment type="caution">
    <text evidence="2">The sequence shown here is derived from an EMBL/GenBank/DDBJ whole genome shotgun (WGS) entry which is preliminary data.</text>
</comment>
<proteinExistence type="predicted"/>
<dbReference type="InterPro" id="IPR010730">
    <property type="entry name" value="HET"/>
</dbReference>
<dbReference type="SUPFAM" id="SSF48403">
    <property type="entry name" value="Ankyrin repeat"/>
    <property type="match status" value="1"/>
</dbReference>
<dbReference type="InterPro" id="IPR052895">
    <property type="entry name" value="HetReg/Transcr_Mod"/>
</dbReference>
<dbReference type="PANTHER" id="PTHR24148">
    <property type="entry name" value="ANKYRIN REPEAT DOMAIN-CONTAINING PROTEIN 39 HOMOLOG-RELATED"/>
    <property type="match status" value="1"/>
</dbReference>
<name>A0A9W4W9T2_9PEZI</name>
<dbReference type="Gene3D" id="1.25.40.20">
    <property type="entry name" value="Ankyrin repeat-containing domain"/>
    <property type="match status" value="1"/>
</dbReference>
<evidence type="ECO:0000313" key="3">
    <source>
        <dbReference type="Proteomes" id="UP001152533"/>
    </source>
</evidence>
<organism evidence="2 3">
    <name type="scientific">Colletotrichum noveboracense</name>
    <dbReference type="NCBI Taxonomy" id="2664923"/>
    <lineage>
        <taxon>Eukaryota</taxon>
        <taxon>Fungi</taxon>
        <taxon>Dikarya</taxon>
        <taxon>Ascomycota</taxon>
        <taxon>Pezizomycotina</taxon>
        <taxon>Sordariomycetes</taxon>
        <taxon>Hypocreomycetidae</taxon>
        <taxon>Glomerellales</taxon>
        <taxon>Glomerellaceae</taxon>
        <taxon>Colletotrichum</taxon>
        <taxon>Colletotrichum gloeosporioides species complex</taxon>
    </lineage>
</organism>
<gene>
    <name evidence="2" type="ORF">CGXH109_LOCUS35638</name>
</gene>
<dbReference type="Pfam" id="PF06985">
    <property type="entry name" value="HET"/>
    <property type="match status" value="1"/>
</dbReference>
<reference evidence="2" key="1">
    <citation type="submission" date="2022-08" db="EMBL/GenBank/DDBJ databases">
        <authorList>
            <person name="Giroux E."/>
            <person name="Giroux E."/>
        </authorList>
    </citation>
    <scope>NUCLEOTIDE SEQUENCE</scope>
    <source>
        <strain evidence="2">H1091258</strain>
    </source>
</reference>
<sequence>MFSYNYQPIDPTTNTIRLLRLFQGRRYYNDELICGELFEAEIPHDRDDTYEALSYTWGDPTRTQTITINDQKVAVTTNLYDALLHLRDPEKDRILWVDALCINQQDTFERTHQVAKMSVIYQKAWAVVIWLGKTIRDIELLLEATKALDKMVRRRPRPLSNAEHLKAWIDEGRRFISDERAINPDFYEIRQRALKELLSRSWFRRVWVVQEAAYAKTAHIQCSWISVPTRVFCIMPHLLEIDMDARSQALLEVLPGPLRQSSWWNDTRDLGTVLQKFSSCESTDPRDQIFALLGLSSDCAKDGRIFLPNYQLNTLECIQQTVFFLVFREIPVSDLFTLPDWDLETFRQKLPSLRLCLLEWGISQNDNGVPLVRKLLQEGPRFENYQQVFSDELPLSYLIANGKPMEMIQIFLEHDGLDVREAKNGLSHAALFDRLDLIQMFLGREDADILYDIQDIKSALECAMQSQGCDAAEALFSAVRHRKGGLSQVYEGLLLYQAVNSENTRAITMLVQNGVHPDIPIPHDESTAMLAATNHERSEAQEELARMGVGINREGVSETPISSAAKDGKLESVTCLLGLGVKIPAAIVADCTYWWTNKGRRPETGVEMVELLAKPRIAPWLSS</sequence>
<protein>
    <recommendedName>
        <fullName evidence="1">Heterokaryon incompatibility domain-containing protein</fullName>
    </recommendedName>
</protein>
<dbReference type="PANTHER" id="PTHR24148:SF78">
    <property type="entry name" value="HETEROKARYON INCOMPATIBILITY DOMAIN-CONTAINING PROTEIN"/>
    <property type="match status" value="1"/>
</dbReference>
<feature type="domain" description="Heterokaryon incompatibility" evidence="1">
    <location>
        <begin position="50"/>
        <end position="211"/>
    </location>
</feature>
<dbReference type="InterPro" id="IPR036770">
    <property type="entry name" value="Ankyrin_rpt-contain_sf"/>
</dbReference>
<evidence type="ECO:0000313" key="2">
    <source>
        <dbReference type="EMBL" id="CAI0644444.1"/>
    </source>
</evidence>